<dbReference type="CDD" id="cd15457">
    <property type="entry name" value="NADAR"/>
    <property type="match status" value="1"/>
</dbReference>
<evidence type="ECO:0000256" key="1">
    <source>
        <dbReference type="ARBA" id="ARBA00000022"/>
    </source>
</evidence>
<dbReference type="Gene3D" id="1.10.357.40">
    <property type="entry name" value="YbiA-like"/>
    <property type="match status" value="1"/>
</dbReference>
<sequence>MDKLAERIYNPKTQDLAIFKKTHEQWGEYSNMAAGFPIIVNDTLVRSSEALYQALKFTDRPDIQEKILSEKSPMTAKMVGKPYKDYIRPDFEEIKIKLMKWSVRAKLLANYEKFSASLLYSNQKYIVEESRRDSFWGAKRTDEGLLIGVNVLGRILMELRAEITEGKDFQVLGYLEVPNFNFLGRPVEPIYRNKFIQEVVDTPPQGDFFE</sequence>
<dbReference type="AlphaFoldDB" id="N9C6K0"/>
<evidence type="ECO:0000259" key="3">
    <source>
        <dbReference type="Pfam" id="PF08719"/>
    </source>
</evidence>
<dbReference type="Pfam" id="PF08719">
    <property type="entry name" value="NADAR"/>
    <property type="match status" value="1"/>
</dbReference>
<dbReference type="OrthoDB" id="9793111at2"/>
<evidence type="ECO:0000256" key="2">
    <source>
        <dbReference type="ARBA" id="ARBA00000751"/>
    </source>
</evidence>
<evidence type="ECO:0000313" key="4">
    <source>
        <dbReference type="EMBL" id="ENV81477.1"/>
    </source>
</evidence>
<gene>
    <name evidence="4" type="ORF">F941_03035</name>
</gene>
<keyword evidence="5" id="KW-1185">Reference proteome</keyword>
<comment type="catalytic activity">
    <reaction evidence="2">
        <text>2,5-diamino-6-hydroxy-4-(5-phosphoribosylamino)-pyrimidine + H2O = 2,5,6-triamino-4-hydroxypyrimidine + D-ribose 5-phosphate</text>
        <dbReference type="Rhea" id="RHEA:23436"/>
        <dbReference type="ChEBI" id="CHEBI:15377"/>
        <dbReference type="ChEBI" id="CHEBI:58614"/>
        <dbReference type="ChEBI" id="CHEBI:78346"/>
        <dbReference type="ChEBI" id="CHEBI:137796"/>
    </reaction>
</comment>
<dbReference type="PATRIC" id="fig|1120925.3.peg.3185"/>
<dbReference type="SUPFAM" id="SSF143990">
    <property type="entry name" value="YbiA-like"/>
    <property type="match status" value="1"/>
</dbReference>
<dbReference type="eggNOG" id="COG3236">
    <property type="taxonomic scope" value="Bacteria"/>
</dbReference>
<dbReference type="Proteomes" id="UP000018460">
    <property type="component" value="Unassembled WGS sequence"/>
</dbReference>
<organism evidence="4 5">
    <name type="scientific">Acinetobacter bouvetii DSM 14964 = CIP 107468</name>
    <dbReference type="NCBI Taxonomy" id="1120925"/>
    <lineage>
        <taxon>Bacteria</taxon>
        <taxon>Pseudomonadati</taxon>
        <taxon>Pseudomonadota</taxon>
        <taxon>Gammaproteobacteria</taxon>
        <taxon>Moraxellales</taxon>
        <taxon>Moraxellaceae</taxon>
        <taxon>Acinetobacter</taxon>
    </lineage>
</organism>
<comment type="catalytic activity">
    <reaction evidence="1">
        <text>5-amino-6-(5-phospho-D-ribosylamino)uracil + H2O = 5,6-diaminouracil + D-ribose 5-phosphate</text>
        <dbReference type="Rhea" id="RHEA:55020"/>
        <dbReference type="ChEBI" id="CHEBI:15377"/>
        <dbReference type="ChEBI" id="CHEBI:46252"/>
        <dbReference type="ChEBI" id="CHEBI:58453"/>
        <dbReference type="ChEBI" id="CHEBI:78346"/>
    </reaction>
</comment>
<dbReference type="EMBL" id="APQD01000023">
    <property type="protein sequence ID" value="ENV81477.1"/>
    <property type="molecule type" value="Genomic_DNA"/>
</dbReference>
<dbReference type="RefSeq" id="WP_005013112.1">
    <property type="nucleotide sequence ID" value="NZ_KB849730.1"/>
</dbReference>
<dbReference type="InterPro" id="IPR012816">
    <property type="entry name" value="NADAR"/>
</dbReference>
<protein>
    <recommendedName>
        <fullName evidence="3">NADAR domain-containing protein</fullName>
    </recommendedName>
</protein>
<comment type="caution">
    <text evidence="4">The sequence shown here is derived from an EMBL/GenBank/DDBJ whole genome shotgun (WGS) entry which is preliminary data.</text>
</comment>
<reference evidence="4 5" key="1">
    <citation type="submission" date="2013-02" db="EMBL/GenBank/DDBJ databases">
        <title>The Genome Sequence of Acinetobacter bouvetii CIP 107468.</title>
        <authorList>
            <consortium name="The Broad Institute Genome Sequencing Platform"/>
            <consortium name="The Broad Institute Genome Sequencing Center for Infectious Disease"/>
            <person name="Cerqueira G."/>
            <person name="Feldgarden M."/>
            <person name="Courvalin P."/>
            <person name="Perichon B."/>
            <person name="Grillot-Courvalin C."/>
            <person name="Clermont D."/>
            <person name="Rocha E."/>
            <person name="Yoon E.-J."/>
            <person name="Nemec A."/>
            <person name="Walker B."/>
            <person name="Young S.K."/>
            <person name="Zeng Q."/>
            <person name="Gargeya S."/>
            <person name="Fitzgerald M."/>
            <person name="Haas B."/>
            <person name="Abouelleil A."/>
            <person name="Alvarado L."/>
            <person name="Arachchi H.M."/>
            <person name="Berlin A.M."/>
            <person name="Chapman S.B."/>
            <person name="Dewar J."/>
            <person name="Goldberg J."/>
            <person name="Griggs A."/>
            <person name="Gujja S."/>
            <person name="Hansen M."/>
            <person name="Howarth C."/>
            <person name="Imamovic A."/>
            <person name="Larimer J."/>
            <person name="McCowan C."/>
            <person name="Murphy C."/>
            <person name="Neiman D."/>
            <person name="Pearson M."/>
            <person name="Priest M."/>
            <person name="Roberts A."/>
            <person name="Saif S."/>
            <person name="Shea T."/>
            <person name="Sisk P."/>
            <person name="Sykes S."/>
            <person name="Wortman J."/>
            <person name="Nusbaum C."/>
            <person name="Birren B."/>
        </authorList>
    </citation>
    <scope>NUCLEOTIDE SEQUENCE [LARGE SCALE GENOMIC DNA]</scope>
    <source>
        <strain evidence="4 5">CIP 107468</strain>
    </source>
</reference>
<name>N9C6K0_9GAMM</name>
<proteinExistence type="predicted"/>
<evidence type="ECO:0000313" key="5">
    <source>
        <dbReference type="Proteomes" id="UP000018460"/>
    </source>
</evidence>
<accession>N9C6K0</accession>
<dbReference type="InterPro" id="IPR037238">
    <property type="entry name" value="YbiA-like_sf"/>
</dbReference>
<feature type="domain" description="NADAR" evidence="3">
    <location>
        <begin position="19"/>
        <end position="163"/>
    </location>
</feature>